<feature type="domain" description="DUF3752" evidence="2">
    <location>
        <begin position="154"/>
        <end position="310"/>
    </location>
</feature>
<dbReference type="PANTHER" id="PTHR46370:SF1">
    <property type="entry name" value="GPALPP MOTIFS-CONTAINING PROTEIN 1"/>
    <property type="match status" value="1"/>
</dbReference>
<gene>
    <name evidence="3" type="ORF">B0A52_02624</name>
</gene>
<feature type="compositionally biased region" description="Acidic residues" evidence="1">
    <location>
        <begin position="22"/>
        <end position="33"/>
    </location>
</feature>
<proteinExistence type="predicted"/>
<dbReference type="InterPro" id="IPR046331">
    <property type="entry name" value="GPAM1-like"/>
</dbReference>
<dbReference type="OrthoDB" id="73491at2759"/>
<feature type="region of interest" description="Disordered" evidence="1">
    <location>
        <begin position="1"/>
        <end position="315"/>
    </location>
</feature>
<feature type="compositionally biased region" description="Basic and acidic residues" evidence="1">
    <location>
        <begin position="294"/>
        <end position="303"/>
    </location>
</feature>
<evidence type="ECO:0000313" key="4">
    <source>
        <dbReference type="Proteomes" id="UP000288859"/>
    </source>
</evidence>
<sequence>MPPPVGPQLPPELQKRKRDQNDDGSDSNSDSDSDSSTGPQPPSAATGPNPQSPPLKRSRVIGPSLPSASAATSLDELRPAASPAHDHEENKDSEASDDSDDDDDDFGPQLPSSTSSYPMGGGDRHTQTQNPLSSTTSTIKPTPAKRDEWMTLAPESGDWSQRVDPTKLKNRKFQTGRGAKGPSSSGASTGASADSWHETAEEKLERLRREAMGIHDSGAKGKGKRGDKAQGHGHGGQEDEATARRLREYNDKARGPALYNAHQKNQTELDDDPSARAFDREKDIAGGLQLNSTQRRDMVKKATDFSSRFSSARYL</sequence>
<dbReference type="EMBL" id="NAJM01000007">
    <property type="protein sequence ID" value="RVX73734.1"/>
    <property type="molecule type" value="Genomic_DNA"/>
</dbReference>
<name>A0A438ND59_EXOME</name>
<feature type="compositionally biased region" description="Basic and acidic residues" evidence="1">
    <location>
        <begin position="273"/>
        <end position="284"/>
    </location>
</feature>
<protein>
    <recommendedName>
        <fullName evidence="2">DUF3752 domain-containing protein</fullName>
    </recommendedName>
</protein>
<accession>A0A438ND59</accession>
<dbReference type="Pfam" id="PF12572">
    <property type="entry name" value="DUF3752"/>
    <property type="match status" value="1"/>
</dbReference>
<feature type="compositionally biased region" description="Low complexity" evidence="1">
    <location>
        <begin position="176"/>
        <end position="194"/>
    </location>
</feature>
<evidence type="ECO:0000313" key="3">
    <source>
        <dbReference type="EMBL" id="RVX73734.1"/>
    </source>
</evidence>
<dbReference type="AlphaFoldDB" id="A0A438ND59"/>
<reference evidence="3 4" key="1">
    <citation type="submission" date="2017-03" db="EMBL/GenBank/DDBJ databases">
        <title>Genomes of endolithic fungi from Antarctica.</title>
        <authorList>
            <person name="Coleine C."/>
            <person name="Masonjones S."/>
            <person name="Stajich J.E."/>
        </authorList>
    </citation>
    <scope>NUCLEOTIDE SEQUENCE [LARGE SCALE GENOMIC DNA]</scope>
    <source>
        <strain evidence="3 4">CCFEE 6314</strain>
    </source>
</reference>
<feature type="compositionally biased region" description="Polar residues" evidence="1">
    <location>
        <begin position="304"/>
        <end position="315"/>
    </location>
</feature>
<organism evidence="3 4">
    <name type="scientific">Exophiala mesophila</name>
    <name type="common">Black yeast-like fungus</name>
    <dbReference type="NCBI Taxonomy" id="212818"/>
    <lineage>
        <taxon>Eukaryota</taxon>
        <taxon>Fungi</taxon>
        <taxon>Dikarya</taxon>
        <taxon>Ascomycota</taxon>
        <taxon>Pezizomycotina</taxon>
        <taxon>Eurotiomycetes</taxon>
        <taxon>Chaetothyriomycetidae</taxon>
        <taxon>Chaetothyriales</taxon>
        <taxon>Herpotrichiellaceae</taxon>
        <taxon>Exophiala</taxon>
    </lineage>
</organism>
<feature type="compositionally biased region" description="Pro residues" evidence="1">
    <location>
        <begin position="1"/>
        <end position="10"/>
    </location>
</feature>
<feature type="compositionally biased region" description="Polar residues" evidence="1">
    <location>
        <begin position="127"/>
        <end position="140"/>
    </location>
</feature>
<feature type="compositionally biased region" description="Acidic residues" evidence="1">
    <location>
        <begin position="95"/>
        <end position="106"/>
    </location>
</feature>
<dbReference type="Proteomes" id="UP000288859">
    <property type="component" value="Unassembled WGS sequence"/>
</dbReference>
<feature type="compositionally biased region" description="Basic and acidic residues" evidence="1">
    <location>
        <begin position="84"/>
        <end position="94"/>
    </location>
</feature>
<dbReference type="VEuPathDB" id="FungiDB:PV10_06289"/>
<evidence type="ECO:0000259" key="2">
    <source>
        <dbReference type="Pfam" id="PF12572"/>
    </source>
</evidence>
<comment type="caution">
    <text evidence="3">The sequence shown here is derived from an EMBL/GenBank/DDBJ whole genome shotgun (WGS) entry which is preliminary data.</text>
</comment>
<dbReference type="InterPro" id="IPR022226">
    <property type="entry name" value="DUF3752"/>
</dbReference>
<evidence type="ECO:0000256" key="1">
    <source>
        <dbReference type="SAM" id="MobiDB-lite"/>
    </source>
</evidence>
<feature type="compositionally biased region" description="Basic and acidic residues" evidence="1">
    <location>
        <begin position="195"/>
        <end position="254"/>
    </location>
</feature>
<feature type="compositionally biased region" description="Low complexity" evidence="1">
    <location>
        <begin position="63"/>
        <end position="74"/>
    </location>
</feature>
<dbReference type="PANTHER" id="PTHR46370">
    <property type="entry name" value="GPALPP MOTIFS-CONTAINING PROTEIN 1"/>
    <property type="match status" value="1"/>
</dbReference>